<dbReference type="CDD" id="cd00801">
    <property type="entry name" value="INT_P4_C"/>
    <property type="match status" value="1"/>
</dbReference>
<reference evidence="5 6" key="1">
    <citation type="submission" date="2020-02" db="EMBL/GenBank/DDBJ databases">
        <authorList>
            <person name="Subbiah M."/>
            <person name="Call D."/>
        </authorList>
    </citation>
    <scope>NUCLEOTIDE SEQUENCE [LARGE SCALE GENOMIC DNA]</scope>
    <source>
        <strain evidence="5 6">8375wC2</strain>
    </source>
</reference>
<dbReference type="InterPro" id="IPR013762">
    <property type="entry name" value="Integrase-like_cat_sf"/>
</dbReference>
<name>A0A6G4LRA7_ECOLX</name>
<dbReference type="PANTHER" id="PTHR30629:SF2">
    <property type="entry name" value="PROPHAGE INTEGRASE INTS-RELATED"/>
    <property type="match status" value="1"/>
</dbReference>
<dbReference type="EMBL" id="JAAGYI010000018">
    <property type="protein sequence ID" value="NEM86412.1"/>
    <property type="molecule type" value="Genomic_DNA"/>
</dbReference>
<dbReference type="Gene3D" id="1.10.150.130">
    <property type="match status" value="1"/>
</dbReference>
<protein>
    <submittedName>
        <fullName evidence="5">Site-specific integrase</fullName>
    </submittedName>
</protein>
<evidence type="ECO:0000313" key="6">
    <source>
        <dbReference type="Proteomes" id="UP000469708"/>
    </source>
</evidence>
<proteinExistence type="inferred from homology"/>
<dbReference type="InterPro" id="IPR050808">
    <property type="entry name" value="Phage_Integrase"/>
</dbReference>
<dbReference type="Gene3D" id="3.30.160.390">
    <property type="entry name" value="Integrase, DNA-binding domain"/>
    <property type="match status" value="1"/>
</dbReference>
<gene>
    <name evidence="5" type="ORF">G3V95_13000</name>
</gene>
<dbReference type="GO" id="GO:0006310">
    <property type="term" value="P:DNA recombination"/>
    <property type="evidence" value="ECO:0007669"/>
    <property type="project" value="UniProtKB-KW"/>
</dbReference>
<dbReference type="InterPro" id="IPR010998">
    <property type="entry name" value="Integrase_recombinase_N"/>
</dbReference>
<dbReference type="InterPro" id="IPR002104">
    <property type="entry name" value="Integrase_catalytic"/>
</dbReference>
<dbReference type="Proteomes" id="UP000469708">
    <property type="component" value="Unassembled WGS sequence"/>
</dbReference>
<dbReference type="AlphaFoldDB" id="A0A6G4LRA7"/>
<dbReference type="PROSITE" id="PS51898">
    <property type="entry name" value="TYR_RECOMBINASE"/>
    <property type="match status" value="1"/>
</dbReference>
<dbReference type="Pfam" id="PF00589">
    <property type="entry name" value="Phage_integrase"/>
    <property type="match status" value="1"/>
</dbReference>
<organism evidence="5 6">
    <name type="scientific">Escherichia coli</name>
    <dbReference type="NCBI Taxonomy" id="562"/>
    <lineage>
        <taxon>Bacteria</taxon>
        <taxon>Pseudomonadati</taxon>
        <taxon>Pseudomonadota</taxon>
        <taxon>Gammaproteobacteria</taxon>
        <taxon>Enterobacterales</taxon>
        <taxon>Enterobacteriaceae</taxon>
        <taxon>Escherichia</taxon>
    </lineage>
</organism>
<dbReference type="GO" id="GO:0003677">
    <property type="term" value="F:DNA binding"/>
    <property type="evidence" value="ECO:0007669"/>
    <property type="project" value="UniProtKB-KW"/>
</dbReference>
<dbReference type="SUPFAM" id="SSF56349">
    <property type="entry name" value="DNA breaking-rejoining enzymes"/>
    <property type="match status" value="1"/>
</dbReference>
<dbReference type="InterPro" id="IPR025166">
    <property type="entry name" value="Integrase_DNA_bind_dom"/>
</dbReference>
<evidence type="ECO:0000313" key="5">
    <source>
        <dbReference type="EMBL" id="NEM86412.1"/>
    </source>
</evidence>
<comment type="similarity">
    <text evidence="1">Belongs to the 'phage' integrase family.</text>
</comment>
<keyword evidence="4" id="KW-0233">DNA recombination</keyword>
<accession>A0A6G4LRA7</accession>
<comment type="caution">
    <text evidence="5">The sequence shown here is derived from an EMBL/GenBank/DDBJ whole genome shotgun (WGS) entry which is preliminary data.</text>
</comment>
<dbReference type="PANTHER" id="PTHR30629">
    <property type="entry name" value="PROPHAGE INTEGRASE"/>
    <property type="match status" value="1"/>
</dbReference>
<dbReference type="GO" id="GO:0015074">
    <property type="term" value="P:DNA integration"/>
    <property type="evidence" value="ECO:0007669"/>
    <property type="project" value="UniProtKB-KW"/>
</dbReference>
<keyword evidence="3" id="KW-0238">DNA-binding</keyword>
<evidence type="ECO:0000256" key="1">
    <source>
        <dbReference type="ARBA" id="ARBA00008857"/>
    </source>
</evidence>
<dbReference type="RefSeq" id="WP_057780823.1">
    <property type="nucleotide sequence ID" value="NZ_BGDA01000034.1"/>
</dbReference>
<dbReference type="Pfam" id="PF13356">
    <property type="entry name" value="Arm-DNA-bind_3"/>
    <property type="match status" value="1"/>
</dbReference>
<dbReference type="Gene3D" id="1.10.443.10">
    <property type="entry name" value="Intergrase catalytic core"/>
    <property type="match status" value="1"/>
</dbReference>
<evidence type="ECO:0000256" key="3">
    <source>
        <dbReference type="ARBA" id="ARBA00023125"/>
    </source>
</evidence>
<dbReference type="InterPro" id="IPR038488">
    <property type="entry name" value="Integrase_DNA-bd_sf"/>
</dbReference>
<evidence type="ECO:0000256" key="2">
    <source>
        <dbReference type="ARBA" id="ARBA00022908"/>
    </source>
</evidence>
<keyword evidence="2" id="KW-0229">DNA integration</keyword>
<evidence type="ECO:0000256" key="4">
    <source>
        <dbReference type="ARBA" id="ARBA00023172"/>
    </source>
</evidence>
<dbReference type="InterPro" id="IPR011010">
    <property type="entry name" value="DNA_brk_join_enz"/>
</dbReference>
<sequence length="393" mass="45653">MLTDTKLRKSLGKRREKVEVLSDSNGLNVRLSITGSITFFYRYRWQGKPVQLSIGDYPTISLSQARDRRQQFRAWLSEGYDPRQKVLVEKAERIEALTVDEAYEYWVKHYCIPEGLIKIDANGKSFKKHISPRLGKAIVDQTVKANWLEVFDAMGRSVISGEMLSLTKRAFRFCHNRGVIKTNPLESLRKSDVGIAAKMKERRLSDSEIKQVWDTLFSLPPSQQLVIRFMILTGCRAAEIRKSRWEWFDFKERSWTVPAEDYKTGKTIRRALPDTAVRLLQEHQRGSITKHVLTPAQFRDKEDVPPGQTLVSTYSMQVVRKNGMKEWSLHDLRRTVATRLSELGAPPHVIEKLLGHQMGGVMARYNLHDYMDDQHEWLDIWQKHLQEIIGYPL</sequence>